<reference evidence="2" key="1">
    <citation type="journal article" date="2002" name="Science">
        <title>The draft genome of Ciona intestinalis: insights into chordate and vertebrate origins.</title>
        <authorList>
            <person name="Dehal P."/>
            <person name="Satou Y."/>
            <person name="Campbell R.K."/>
            <person name="Chapman J."/>
            <person name="Degnan B."/>
            <person name="De Tomaso A."/>
            <person name="Davidson B."/>
            <person name="Di Gregorio A."/>
            <person name="Gelpke M."/>
            <person name="Goodstein D.M."/>
            <person name="Harafuji N."/>
            <person name="Hastings K.E."/>
            <person name="Ho I."/>
            <person name="Hotta K."/>
            <person name="Huang W."/>
            <person name="Kawashima T."/>
            <person name="Lemaire P."/>
            <person name="Martinez D."/>
            <person name="Meinertzhagen I.A."/>
            <person name="Necula S."/>
            <person name="Nonaka M."/>
            <person name="Putnam N."/>
            <person name="Rash S."/>
            <person name="Saiga H."/>
            <person name="Satake M."/>
            <person name="Terry A."/>
            <person name="Yamada L."/>
            <person name="Wang H.G."/>
            <person name="Awazu S."/>
            <person name="Azumi K."/>
            <person name="Boore J."/>
            <person name="Branno M."/>
            <person name="Chin-Bow S."/>
            <person name="DeSantis R."/>
            <person name="Doyle S."/>
            <person name="Francino P."/>
            <person name="Keys D.N."/>
            <person name="Haga S."/>
            <person name="Hayashi H."/>
            <person name="Hino K."/>
            <person name="Imai K.S."/>
            <person name="Inaba K."/>
            <person name="Kano S."/>
            <person name="Kobayashi K."/>
            <person name="Kobayashi M."/>
            <person name="Lee B.I."/>
            <person name="Makabe K.W."/>
            <person name="Manohar C."/>
            <person name="Matassi G."/>
            <person name="Medina M."/>
            <person name="Mochizuki Y."/>
            <person name="Mount S."/>
            <person name="Morishita T."/>
            <person name="Miura S."/>
            <person name="Nakayama A."/>
            <person name="Nishizaka S."/>
            <person name="Nomoto H."/>
            <person name="Ohta F."/>
            <person name="Oishi K."/>
            <person name="Rigoutsos I."/>
            <person name="Sano M."/>
            <person name="Sasaki A."/>
            <person name="Sasakura Y."/>
            <person name="Shoguchi E."/>
            <person name="Shin-i T."/>
            <person name="Spagnuolo A."/>
            <person name="Stainier D."/>
            <person name="Suzuki M.M."/>
            <person name="Tassy O."/>
            <person name="Takatori N."/>
            <person name="Tokuoka M."/>
            <person name="Yagi K."/>
            <person name="Yoshizaki F."/>
            <person name="Wada S."/>
            <person name="Zhang C."/>
            <person name="Hyatt P.D."/>
            <person name="Larimer F."/>
            <person name="Detter C."/>
            <person name="Doggett N."/>
            <person name="Glavina T."/>
            <person name="Hawkins T."/>
            <person name="Richardson P."/>
            <person name="Lucas S."/>
            <person name="Kohara Y."/>
            <person name="Levine M."/>
            <person name="Satoh N."/>
            <person name="Rokhsar D.S."/>
        </authorList>
    </citation>
    <scope>NUCLEOTIDE SEQUENCE [LARGE SCALE GENOMIC DNA]</scope>
</reference>
<protein>
    <submittedName>
        <fullName evidence="1">Uncharacterized protein</fullName>
    </submittedName>
</protein>
<organism evidence="1 2">
    <name type="scientific">Ciona intestinalis</name>
    <name type="common">Transparent sea squirt</name>
    <name type="synonym">Ascidia intestinalis</name>
    <dbReference type="NCBI Taxonomy" id="7719"/>
    <lineage>
        <taxon>Eukaryota</taxon>
        <taxon>Metazoa</taxon>
        <taxon>Chordata</taxon>
        <taxon>Tunicata</taxon>
        <taxon>Ascidiacea</taxon>
        <taxon>Phlebobranchia</taxon>
        <taxon>Cionidae</taxon>
        <taxon>Ciona</taxon>
    </lineage>
</organism>
<keyword evidence="2" id="KW-1185">Reference proteome</keyword>
<proteinExistence type="predicted"/>
<dbReference type="InParanoid" id="F6TVR4"/>
<dbReference type="Proteomes" id="UP000008144">
    <property type="component" value="Unassembled WGS sequence"/>
</dbReference>
<name>F6TVR4_CIOIN</name>
<dbReference type="Gene3D" id="2.60.40.2030">
    <property type="match status" value="1"/>
</dbReference>
<dbReference type="SUPFAM" id="SSF141072">
    <property type="entry name" value="CalX-like"/>
    <property type="match status" value="1"/>
</dbReference>
<dbReference type="HOGENOM" id="CLU_2114347_0_0_1"/>
<evidence type="ECO:0000313" key="1">
    <source>
        <dbReference type="Ensembl" id="ENSCINP00000027424.2"/>
    </source>
</evidence>
<sequence length="115" mass="12532">MNDVHGGCVTMTIHLGEVMGPAELGANQMATIKINNVAVHGRVGFANSVAEAKQSEKKIVLKVERKGGNTGRLVVPWSVETGDKESPYYNLHGQETFRDGEDESHIEIEMPEVSQ</sequence>
<dbReference type="InterPro" id="IPR038081">
    <property type="entry name" value="CalX-like_sf"/>
</dbReference>
<dbReference type="Ensembl" id="ENSCINT00000027670.2">
    <property type="protein sequence ID" value="ENSCINP00000027424.2"/>
    <property type="gene ID" value="ENSCING00000015487.2"/>
</dbReference>
<accession>F6TVR4</accession>
<dbReference type="AlphaFoldDB" id="F6TVR4"/>
<reference evidence="1" key="2">
    <citation type="submission" date="2025-08" db="UniProtKB">
        <authorList>
            <consortium name="Ensembl"/>
        </authorList>
    </citation>
    <scope>IDENTIFICATION</scope>
</reference>
<reference evidence="1" key="3">
    <citation type="submission" date="2025-09" db="UniProtKB">
        <authorList>
            <consortium name="Ensembl"/>
        </authorList>
    </citation>
    <scope>IDENTIFICATION</scope>
</reference>
<evidence type="ECO:0000313" key="2">
    <source>
        <dbReference type="Proteomes" id="UP000008144"/>
    </source>
</evidence>